<protein>
    <submittedName>
        <fullName evidence="1">Gp6 domain containing protein</fullName>
    </submittedName>
</protein>
<accession>A0A6J5QQW1</accession>
<proteinExistence type="predicted"/>
<evidence type="ECO:0000313" key="2">
    <source>
        <dbReference type="EMBL" id="CAB4213839.1"/>
    </source>
</evidence>
<dbReference type="EMBL" id="LR797413">
    <property type="protein sequence ID" value="CAB4213839.1"/>
    <property type="molecule type" value="Genomic_DNA"/>
</dbReference>
<name>A0A6J5QQW1_9CAUD</name>
<evidence type="ECO:0000313" key="1">
    <source>
        <dbReference type="EMBL" id="CAB4183891.1"/>
    </source>
</evidence>
<sequence length="222" mass="24848">MATTVDSGYPYAAQTRNPFNYVKVEQINRDVVTPWLTLEEITQQLNLFEDESQDSYLKSIELATRFAIEDYLGLSIFSLNYRVWYGAEGISASPASLDLPEVSQNLYPSQSGVTINKLGFWTNDNPPVFTTIASSNYYYDPSGNKVIVESFSSSINTAMTAPIVVEYTTAPNPLQTYPSIKQAGLLLLTHIYNQRSNSTEVQLKDIPFGVSTLLRPYKPLVM</sequence>
<dbReference type="EMBL" id="LR797053">
    <property type="protein sequence ID" value="CAB4183891.1"/>
    <property type="molecule type" value="Genomic_DNA"/>
</dbReference>
<gene>
    <name evidence="1" type="ORF">UFOVP1102_17</name>
    <name evidence="2" type="ORF">UFOVP1463_4</name>
</gene>
<dbReference type="CDD" id="cd08054">
    <property type="entry name" value="gp6"/>
    <property type="match status" value="1"/>
</dbReference>
<dbReference type="Gene3D" id="1.10.3230.30">
    <property type="entry name" value="Phage gp6-like head-tail connector protein"/>
    <property type="match status" value="1"/>
</dbReference>
<organism evidence="1">
    <name type="scientific">uncultured Caudovirales phage</name>
    <dbReference type="NCBI Taxonomy" id="2100421"/>
    <lineage>
        <taxon>Viruses</taxon>
        <taxon>Duplodnaviria</taxon>
        <taxon>Heunggongvirae</taxon>
        <taxon>Uroviricota</taxon>
        <taxon>Caudoviricetes</taxon>
        <taxon>Peduoviridae</taxon>
        <taxon>Maltschvirus</taxon>
        <taxon>Maltschvirus maltsch</taxon>
    </lineage>
</organism>
<reference evidence="1" key="1">
    <citation type="submission" date="2020-05" db="EMBL/GenBank/DDBJ databases">
        <authorList>
            <person name="Chiriac C."/>
            <person name="Salcher M."/>
            <person name="Ghai R."/>
            <person name="Kavagutti S V."/>
        </authorList>
    </citation>
    <scope>NUCLEOTIDE SEQUENCE</scope>
</reference>